<dbReference type="HAMAP" id="MF_01811">
    <property type="entry name" value="YidC_type2"/>
    <property type="match status" value="1"/>
</dbReference>
<dbReference type="InterPro" id="IPR028055">
    <property type="entry name" value="YidC/Oxa/ALB_C"/>
</dbReference>
<reference evidence="14 15" key="1">
    <citation type="submission" date="2016-10" db="EMBL/GenBank/DDBJ databases">
        <authorList>
            <person name="de Groot N.N."/>
        </authorList>
    </citation>
    <scope>NUCLEOTIDE SEQUENCE [LARGE SCALE GENOMIC DNA]</scope>
    <source>
        <strain evidence="14 15">DSM 21633</strain>
    </source>
</reference>
<dbReference type="PROSITE" id="PS51257">
    <property type="entry name" value="PROKAR_LIPOPROTEIN"/>
    <property type="match status" value="1"/>
</dbReference>
<dbReference type="Proteomes" id="UP000199427">
    <property type="component" value="Unassembled WGS sequence"/>
</dbReference>
<keyword evidence="10 12" id="KW-0143">Chaperone</keyword>
<evidence type="ECO:0000256" key="8">
    <source>
        <dbReference type="ARBA" id="ARBA00023136"/>
    </source>
</evidence>
<dbReference type="PANTHER" id="PTHR12428:SF65">
    <property type="entry name" value="CYTOCHROME C OXIDASE ASSEMBLY PROTEIN COX18, MITOCHONDRIAL"/>
    <property type="match status" value="1"/>
</dbReference>
<keyword evidence="5 12" id="KW-0732">Signal</keyword>
<dbReference type="GO" id="GO:0032977">
    <property type="term" value="F:membrane insertase activity"/>
    <property type="evidence" value="ECO:0007669"/>
    <property type="project" value="InterPro"/>
</dbReference>
<evidence type="ECO:0000256" key="9">
    <source>
        <dbReference type="ARBA" id="ARBA00023139"/>
    </source>
</evidence>
<dbReference type="GO" id="GO:0051205">
    <property type="term" value="P:protein insertion into membrane"/>
    <property type="evidence" value="ECO:0007669"/>
    <property type="project" value="TreeGrafter"/>
</dbReference>
<evidence type="ECO:0000256" key="3">
    <source>
        <dbReference type="ARBA" id="ARBA00022475"/>
    </source>
</evidence>
<dbReference type="OrthoDB" id="9780552at2"/>
<name>A0A1H9D3B8_9BACI</name>
<keyword evidence="3 12" id="KW-1003">Cell membrane</keyword>
<feature type="transmembrane region" description="Helical" evidence="12">
    <location>
        <begin position="61"/>
        <end position="81"/>
    </location>
</feature>
<feature type="domain" description="Membrane insertase YidC/Oxa/ALB C-terminal" evidence="13">
    <location>
        <begin position="61"/>
        <end position="243"/>
    </location>
</feature>
<protein>
    <recommendedName>
        <fullName evidence="12">Membrane protein insertase YidC</fullName>
    </recommendedName>
    <alternativeName>
        <fullName evidence="12">Foldase YidC</fullName>
    </alternativeName>
    <alternativeName>
        <fullName evidence="12">Membrane integrase YidC</fullName>
    </alternativeName>
    <alternativeName>
        <fullName evidence="12">Membrane protein YidC</fullName>
    </alternativeName>
</protein>
<feature type="transmembrane region" description="Helical" evidence="12">
    <location>
        <begin position="163"/>
        <end position="183"/>
    </location>
</feature>
<proteinExistence type="inferred from homology"/>
<dbReference type="RefSeq" id="WP_091772905.1">
    <property type="nucleotide sequence ID" value="NZ_CAESCL010000058.1"/>
</dbReference>
<sequence>MRKKIILVIALIGIAVFLSGCMDVNQDLTQDTKEGVWEEFFVWPLITLIEFIAEGIFNHGYGLAIIIVTVLLRTLILPLNIKQLKSSQAMQLLQPEIQKLREKYSSKDQQTQQKLQQETMALFQKHGVNPLAGCLPIIAQMPILIAFYHAIVRFPPIREYDFLWFSLGEPSIILAIITMATTFIQQKIMMAGQPASVNPQMQVMLYLLPLMIGGFALFFPSALALYWVVGNLFMIVQTIFIRRPMMKQFEEQQKNGGSKK</sequence>
<feature type="transmembrane region" description="Helical" evidence="12">
    <location>
        <begin position="203"/>
        <end position="219"/>
    </location>
</feature>
<evidence type="ECO:0000256" key="4">
    <source>
        <dbReference type="ARBA" id="ARBA00022692"/>
    </source>
</evidence>
<keyword evidence="6 12" id="KW-0653">Protein transport</keyword>
<keyword evidence="8 12" id="KW-0472">Membrane</keyword>
<comment type="similarity">
    <text evidence="12">Belongs to the OXA1/ALB3/YidC family. Type 2 subfamily.</text>
</comment>
<dbReference type="InterPro" id="IPR023060">
    <property type="entry name" value="YidC/YidC1/YidC2_Firmicutes"/>
</dbReference>
<feature type="transmembrane region" description="Helical" evidence="12">
    <location>
        <begin position="130"/>
        <end position="151"/>
    </location>
</feature>
<dbReference type="Pfam" id="PF02096">
    <property type="entry name" value="60KD_IMP"/>
    <property type="match status" value="1"/>
</dbReference>
<dbReference type="EMBL" id="FOES01000006">
    <property type="protein sequence ID" value="SEQ07333.1"/>
    <property type="molecule type" value="Genomic_DNA"/>
</dbReference>
<gene>
    <name evidence="12" type="primary">yidC</name>
    <name evidence="14" type="ORF">SAMN05216362_10653</name>
</gene>
<evidence type="ECO:0000256" key="10">
    <source>
        <dbReference type="ARBA" id="ARBA00023186"/>
    </source>
</evidence>
<dbReference type="PANTHER" id="PTHR12428">
    <property type="entry name" value="OXA1"/>
    <property type="match status" value="1"/>
</dbReference>
<evidence type="ECO:0000313" key="15">
    <source>
        <dbReference type="Proteomes" id="UP000199427"/>
    </source>
</evidence>
<keyword evidence="7 12" id="KW-1133">Transmembrane helix</keyword>
<dbReference type="STRING" id="571933.SAMN05216362_10653"/>
<dbReference type="GO" id="GO:0005886">
    <property type="term" value="C:plasma membrane"/>
    <property type="evidence" value="ECO:0007669"/>
    <property type="project" value="UniProtKB-SubCell"/>
</dbReference>
<comment type="function">
    <text evidence="12">Required for the insertion and/or proper folding and/or complex formation of integral membrane proteins into the membrane. Involved in integration of membrane proteins that insert both dependently and independently of the Sec translocase complex, as well as at least some lipoproteins.</text>
</comment>
<evidence type="ECO:0000259" key="13">
    <source>
        <dbReference type="Pfam" id="PF02096"/>
    </source>
</evidence>
<keyword evidence="9" id="KW-0564">Palmitate</keyword>
<dbReference type="GO" id="GO:0015031">
    <property type="term" value="P:protein transport"/>
    <property type="evidence" value="ECO:0007669"/>
    <property type="project" value="UniProtKB-KW"/>
</dbReference>
<evidence type="ECO:0000256" key="11">
    <source>
        <dbReference type="ARBA" id="ARBA00023288"/>
    </source>
</evidence>
<evidence type="ECO:0000313" key="14">
    <source>
        <dbReference type="EMBL" id="SEQ07333.1"/>
    </source>
</evidence>
<comment type="subcellular location">
    <subcellularLocation>
        <location evidence="1 12">Cell membrane</location>
        <topology evidence="1 12">Multi-pass membrane protein</topology>
    </subcellularLocation>
</comment>
<dbReference type="CDD" id="cd20070">
    <property type="entry name" value="5TM_YidC_Alb3"/>
    <property type="match status" value="1"/>
</dbReference>
<dbReference type="NCBIfam" id="TIGR03592">
    <property type="entry name" value="yidC_oxa1_cterm"/>
    <property type="match status" value="1"/>
</dbReference>
<evidence type="ECO:0000256" key="6">
    <source>
        <dbReference type="ARBA" id="ARBA00022927"/>
    </source>
</evidence>
<evidence type="ECO:0000256" key="5">
    <source>
        <dbReference type="ARBA" id="ARBA00022729"/>
    </source>
</evidence>
<dbReference type="AlphaFoldDB" id="A0A1H9D3B8"/>
<keyword evidence="11 12" id="KW-0449">Lipoprotein</keyword>
<evidence type="ECO:0000256" key="12">
    <source>
        <dbReference type="HAMAP-Rule" id="MF_01811"/>
    </source>
</evidence>
<evidence type="ECO:0000256" key="1">
    <source>
        <dbReference type="ARBA" id="ARBA00004651"/>
    </source>
</evidence>
<keyword evidence="15" id="KW-1185">Reference proteome</keyword>
<keyword evidence="2 12" id="KW-0813">Transport</keyword>
<evidence type="ECO:0000256" key="7">
    <source>
        <dbReference type="ARBA" id="ARBA00022989"/>
    </source>
</evidence>
<accession>A0A1H9D3B8</accession>
<organism evidence="14 15">
    <name type="scientific">Piscibacillus halophilus</name>
    <dbReference type="NCBI Taxonomy" id="571933"/>
    <lineage>
        <taxon>Bacteria</taxon>
        <taxon>Bacillati</taxon>
        <taxon>Bacillota</taxon>
        <taxon>Bacilli</taxon>
        <taxon>Bacillales</taxon>
        <taxon>Bacillaceae</taxon>
        <taxon>Piscibacillus</taxon>
    </lineage>
</organism>
<evidence type="ECO:0000256" key="2">
    <source>
        <dbReference type="ARBA" id="ARBA00022448"/>
    </source>
</evidence>
<dbReference type="InterPro" id="IPR047196">
    <property type="entry name" value="YidC_ALB_C"/>
</dbReference>
<dbReference type="InterPro" id="IPR001708">
    <property type="entry name" value="YidC/ALB3/OXA1/COX18"/>
</dbReference>
<keyword evidence="4 12" id="KW-0812">Transmembrane</keyword>